<evidence type="ECO:0000259" key="2">
    <source>
        <dbReference type="Pfam" id="PF04471"/>
    </source>
</evidence>
<organism evidence="3 4">
    <name type="scientific">Microbacterium sorbitolivorans</name>
    <dbReference type="NCBI Taxonomy" id="1867410"/>
    <lineage>
        <taxon>Bacteria</taxon>
        <taxon>Bacillati</taxon>
        <taxon>Actinomycetota</taxon>
        <taxon>Actinomycetes</taxon>
        <taxon>Micrococcales</taxon>
        <taxon>Microbacteriaceae</taxon>
        <taxon>Microbacterium</taxon>
    </lineage>
</organism>
<dbReference type="Pfam" id="PF04471">
    <property type="entry name" value="Mrr_cat"/>
    <property type="match status" value="1"/>
</dbReference>
<name>A0A367XTJ1_9MICO</name>
<keyword evidence="4" id="KW-1185">Reference proteome</keyword>
<dbReference type="EMBL" id="QORO01000005">
    <property type="protein sequence ID" value="RCK56943.1"/>
    <property type="molecule type" value="Genomic_DNA"/>
</dbReference>
<keyword evidence="1" id="KW-0472">Membrane</keyword>
<dbReference type="RefSeq" id="WP_114118385.1">
    <property type="nucleotide sequence ID" value="NZ_BMHU01000005.1"/>
</dbReference>
<dbReference type="InterPro" id="IPR007560">
    <property type="entry name" value="Restrct_endonuc_IV_Mrr"/>
</dbReference>
<dbReference type="GO" id="GO:0009307">
    <property type="term" value="P:DNA restriction-modification system"/>
    <property type="evidence" value="ECO:0007669"/>
    <property type="project" value="InterPro"/>
</dbReference>
<feature type="domain" description="Restriction endonuclease type IV Mrr" evidence="2">
    <location>
        <begin position="169"/>
        <end position="269"/>
    </location>
</feature>
<dbReference type="SUPFAM" id="SSF52980">
    <property type="entry name" value="Restriction endonuclease-like"/>
    <property type="match status" value="1"/>
</dbReference>
<protein>
    <submittedName>
        <fullName evidence="3">Restriction endonuclease</fullName>
    </submittedName>
</protein>
<accession>A0A367XTJ1</accession>
<dbReference type="GO" id="GO:0003677">
    <property type="term" value="F:DNA binding"/>
    <property type="evidence" value="ECO:0007669"/>
    <property type="project" value="InterPro"/>
</dbReference>
<dbReference type="Gene3D" id="3.40.1350.10">
    <property type="match status" value="1"/>
</dbReference>
<reference evidence="3 4" key="1">
    <citation type="submission" date="2018-07" db="EMBL/GenBank/DDBJ databases">
        <title>Microbacterium endoborsara sp. nov., a novel actinobacterium isolated from Borszczowia aralocaspica.</title>
        <authorList>
            <person name="An D."/>
        </authorList>
    </citation>
    <scope>NUCLEOTIDE SEQUENCE [LARGE SCALE GENOMIC DNA]</scope>
    <source>
        <strain evidence="3 4">C1.15228</strain>
    </source>
</reference>
<feature type="transmembrane region" description="Helical" evidence="1">
    <location>
        <begin position="60"/>
        <end position="81"/>
    </location>
</feature>
<dbReference type="AlphaFoldDB" id="A0A367XTJ1"/>
<dbReference type="Proteomes" id="UP000253508">
    <property type="component" value="Unassembled WGS sequence"/>
</dbReference>
<evidence type="ECO:0000313" key="3">
    <source>
        <dbReference type="EMBL" id="RCK56943.1"/>
    </source>
</evidence>
<dbReference type="OrthoDB" id="4212782at2"/>
<keyword evidence="1" id="KW-1133">Transmembrane helix</keyword>
<proteinExistence type="predicted"/>
<keyword evidence="3" id="KW-0378">Hydrolase</keyword>
<keyword evidence="3" id="KW-0255">Endonuclease</keyword>
<comment type="caution">
    <text evidence="3">The sequence shown here is derived from an EMBL/GenBank/DDBJ whole genome shotgun (WGS) entry which is preliminary data.</text>
</comment>
<gene>
    <name evidence="3" type="ORF">DTO57_11440</name>
</gene>
<evidence type="ECO:0000313" key="4">
    <source>
        <dbReference type="Proteomes" id="UP000253508"/>
    </source>
</evidence>
<dbReference type="InterPro" id="IPR011856">
    <property type="entry name" value="tRNA_endonuc-like_dom_sf"/>
</dbReference>
<sequence>MSFPPSQATPQSYAQDFGRYIGARAPLKLPDAVLAEAVWRTVSQEVPAAAPRIGPRPVFWYWWVVFSFGVIAVGAGTEAVFGAGPLVSLFMTTIVFVGATCLGVFHAWKRFPYDRELGLAVAAARALTDEVRSLAFSSAMAEARRPGRLPPAFPLLVSFPAPQPRPNGVSPEEAEWLVAEWMRFLGAADAEVTRYSADGGIDVVSTTHIAQVKNLSAGYRVPVAQIRELAGVAAHDRRQALFFTSGSYTASGLEFADRAGIALFTYDAMRGTLDGVNGHGRSIRAQGLTVSR</sequence>
<evidence type="ECO:0000256" key="1">
    <source>
        <dbReference type="SAM" id="Phobius"/>
    </source>
</evidence>
<dbReference type="GO" id="GO:0004519">
    <property type="term" value="F:endonuclease activity"/>
    <property type="evidence" value="ECO:0007669"/>
    <property type="project" value="UniProtKB-KW"/>
</dbReference>
<dbReference type="InterPro" id="IPR011335">
    <property type="entry name" value="Restrct_endonuc-II-like"/>
</dbReference>
<feature type="transmembrane region" description="Helical" evidence="1">
    <location>
        <begin position="87"/>
        <end position="108"/>
    </location>
</feature>
<keyword evidence="1" id="KW-0812">Transmembrane</keyword>
<keyword evidence="3" id="KW-0540">Nuclease</keyword>